<dbReference type="AlphaFoldDB" id="A5KQG9"/>
<dbReference type="Pfam" id="PF00874">
    <property type="entry name" value="PRD"/>
    <property type="match status" value="2"/>
</dbReference>
<protein>
    <submittedName>
        <fullName evidence="3">PRD domain protein</fullName>
    </submittedName>
</protein>
<dbReference type="InterPro" id="IPR011608">
    <property type="entry name" value="PRD"/>
</dbReference>
<dbReference type="Gene3D" id="1.10.1790.10">
    <property type="entry name" value="PRD domain"/>
    <property type="match status" value="2"/>
</dbReference>
<organism evidence="3 4">
    <name type="scientific">[Ruminococcus] torques ATCC 27756</name>
    <dbReference type="NCBI Taxonomy" id="411460"/>
    <lineage>
        <taxon>Bacteria</taxon>
        <taxon>Bacillati</taxon>
        <taxon>Bacillota</taxon>
        <taxon>Clostridia</taxon>
        <taxon>Lachnospirales</taxon>
        <taxon>Lachnospiraceae</taxon>
        <taxon>Mediterraneibacter</taxon>
    </lineage>
</organism>
<dbReference type="PANTHER" id="PTHR30185">
    <property type="entry name" value="CRYPTIC BETA-GLUCOSIDE BGL OPERON ANTITERMINATOR"/>
    <property type="match status" value="1"/>
</dbReference>
<comment type="caution">
    <text evidence="3">The sequence shown here is derived from an EMBL/GenBank/DDBJ whole genome shotgun (WGS) entry which is preliminary data.</text>
</comment>
<accession>A5KQG9</accession>
<dbReference type="PaxDb" id="411460-RUMTOR_02507"/>
<gene>
    <name evidence="3" type="ORF">RUMTOR_02507</name>
</gene>
<reference evidence="3 4" key="1">
    <citation type="submission" date="2007-03" db="EMBL/GenBank/DDBJ databases">
        <authorList>
            <person name="Fulton L."/>
            <person name="Clifton S."/>
            <person name="Fulton B."/>
            <person name="Xu J."/>
            <person name="Minx P."/>
            <person name="Pepin K.H."/>
            <person name="Johnson M."/>
            <person name="Thiruvilangam P."/>
            <person name="Bhonagiri V."/>
            <person name="Nash W.E."/>
            <person name="Mardis E.R."/>
            <person name="Wilson R.K."/>
        </authorList>
    </citation>
    <scope>NUCLEOTIDE SEQUENCE [LARGE SCALE GENOMIC DNA]</scope>
    <source>
        <strain evidence="3 4">ATCC 27756</strain>
    </source>
</reference>
<dbReference type="PROSITE" id="PS51372">
    <property type="entry name" value="PRD_2"/>
    <property type="match status" value="2"/>
</dbReference>
<evidence type="ECO:0000259" key="2">
    <source>
        <dbReference type="PROSITE" id="PS51372"/>
    </source>
</evidence>
<keyword evidence="1" id="KW-0677">Repeat</keyword>
<evidence type="ECO:0000313" key="3">
    <source>
        <dbReference type="EMBL" id="EDK23359.1"/>
    </source>
</evidence>
<dbReference type="EMBL" id="AAVP02000016">
    <property type="protein sequence ID" value="EDK23359.1"/>
    <property type="molecule type" value="Genomic_DNA"/>
</dbReference>
<dbReference type="HOGENOM" id="CLU_078802_0_1_9"/>
<feature type="domain" description="PRD" evidence="2">
    <location>
        <begin position="4"/>
        <end position="109"/>
    </location>
</feature>
<evidence type="ECO:0000256" key="1">
    <source>
        <dbReference type="ARBA" id="ARBA00022737"/>
    </source>
</evidence>
<evidence type="ECO:0000313" key="4">
    <source>
        <dbReference type="Proteomes" id="UP000003577"/>
    </source>
</evidence>
<dbReference type="Proteomes" id="UP000003577">
    <property type="component" value="Unassembled WGS sequence"/>
</dbReference>
<name>A5KQG9_9FIRM</name>
<proteinExistence type="predicted"/>
<dbReference type="PANTHER" id="PTHR30185:SF15">
    <property type="entry name" value="CRYPTIC BETA-GLUCOSIDE BGL OPERON ANTITERMINATOR"/>
    <property type="match status" value="1"/>
</dbReference>
<feature type="domain" description="PRD" evidence="2">
    <location>
        <begin position="110"/>
        <end position="217"/>
    </location>
</feature>
<reference evidence="3 4" key="2">
    <citation type="submission" date="2007-04" db="EMBL/GenBank/DDBJ databases">
        <title>Draft genome sequence of Ruminococcus torques (ATCC 27756).</title>
        <authorList>
            <person name="Sudarsanam P."/>
            <person name="Ley R."/>
            <person name="Guruge J."/>
            <person name="Turnbaugh P.J."/>
            <person name="Mahowald M."/>
            <person name="Liep D."/>
            <person name="Gordon J."/>
        </authorList>
    </citation>
    <scope>NUCLEOTIDE SEQUENCE [LARGE SCALE GENOMIC DNA]</scope>
    <source>
        <strain evidence="3 4">ATCC 27756</strain>
    </source>
</reference>
<dbReference type="SUPFAM" id="SSF63520">
    <property type="entry name" value="PTS-regulatory domain, PRD"/>
    <property type="match status" value="2"/>
</dbReference>
<dbReference type="GO" id="GO:0006355">
    <property type="term" value="P:regulation of DNA-templated transcription"/>
    <property type="evidence" value="ECO:0007669"/>
    <property type="project" value="InterPro"/>
</dbReference>
<dbReference type="InterPro" id="IPR036634">
    <property type="entry name" value="PRD_sf"/>
</dbReference>
<sequence>MIGAIPPEYFELVEEIFEKAKEEYGFLPKEKETLALLDHIHFAIKRMKENLVLDNPFETEIRQFYPKEWEIGLYAKKCIKRRFGIEIPDAEVGYIAMHIIASEFQKSRRTVSKTFEVIDLALKYIRDNYLTDVKEDSLAYTRLVTHVKYFAQRYVDNKESMDEDELLDQTIKERFQREVCCIEGLSEMLYRKYGRPVTVSEENYLVLHLRNCVANKE</sequence>
<dbReference type="InterPro" id="IPR050661">
    <property type="entry name" value="BglG_antiterminators"/>
</dbReference>